<dbReference type="GO" id="GO:0045740">
    <property type="term" value="P:positive regulation of DNA replication"/>
    <property type="evidence" value="ECO:0007669"/>
    <property type="project" value="TreeGrafter"/>
</dbReference>
<dbReference type="GO" id="GO:0000228">
    <property type="term" value="C:nuclear chromosome"/>
    <property type="evidence" value="ECO:0007669"/>
    <property type="project" value="TreeGrafter"/>
</dbReference>
<feature type="region of interest" description="Disordered" evidence="4">
    <location>
        <begin position="1083"/>
        <end position="1105"/>
    </location>
</feature>
<dbReference type="OrthoDB" id="332390at2759"/>
<keyword evidence="2 3" id="KW-0539">Nucleus</keyword>
<feature type="compositionally biased region" description="Basic and acidic residues" evidence="4">
    <location>
        <begin position="1599"/>
        <end position="1614"/>
    </location>
</feature>
<dbReference type="PANTHER" id="PTHR46510:SF1">
    <property type="entry name" value="BROMODOMAIN ADJACENT TO ZINC FINGER DOMAIN PROTEIN 1A"/>
    <property type="match status" value="1"/>
</dbReference>
<gene>
    <name evidence="7" type="ORF">EG68_06173</name>
</gene>
<dbReference type="Proteomes" id="UP000822476">
    <property type="component" value="Unassembled WGS sequence"/>
</dbReference>
<keyword evidence="8" id="KW-1185">Reference proteome</keyword>
<comment type="subcellular location">
    <subcellularLocation>
        <location evidence="1 3">Nucleus</location>
    </subcellularLocation>
</comment>
<evidence type="ECO:0000256" key="4">
    <source>
        <dbReference type="SAM" id="MobiDB-lite"/>
    </source>
</evidence>
<feature type="compositionally biased region" description="Basic residues" evidence="4">
    <location>
        <begin position="1967"/>
        <end position="1977"/>
    </location>
</feature>
<dbReference type="GO" id="GO:0008623">
    <property type="term" value="C:CHRAC"/>
    <property type="evidence" value="ECO:0007669"/>
    <property type="project" value="TreeGrafter"/>
</dbReference>
<evidence type="ECO:0008006" key="9">
    <source>
        <dbReference type="Google" id="ProtNLM"/>
    </source>
</evidence>
<dbReference type="InterPro" id="IPR013136">
    <property type="entry name" value="WSTF_Acf1_Cbp146"/>
</dbReference>
<feature type="domain" description="WAC" evidence="6">
    <location>
        <begin position="22"/>
        <end position="131"/>
    </location>
</feature>
<feature type="region of interest" description="Disordered" evidence="4">
    <location>
        <begin position="1955"/>
        <end position="1977"/>
    </location>
</feature>
<feature type="region of interest" description="Disordered" evidence="4">
    <location>
        <begin position="1553"/>
        <end position="1572"/>
    </location>
</feature>
<feature type="region of interest" description="Disordered" evidence="4">
    <location>
        <begin position="1591"/>
        <end position="1614"/>
    </location>
</feature>
<feature type="compositionally biased region" description="Polar residues" evidence="4">
    <location>
        <begin position="1253"/>
        <end position="1269"/>
    </location>
</feature>
<dbReference type="GO" id="GO:0006355">
    <property type="term" value="P:regulation of DNA-templated transcription"/>
    <property type="evidence" value="ECO:0007669"/>
    <property type="project" value="TreeGrafter"/>
</dbReference>
<feature type="compositionally biased region" description="Polar residues" evidence="4">
    <location>
        <begin position="1315"/>
        <end position="1343"/>
    </location>
</feature>
<feature type="region of interest" description="Disordered" evidence="4">
    <location>
        <begin position="1234"/>
        <end position="1269"/>
    </location>
</feature>
<evidence type="ECO:0000259" key="6">
    <source>
        <dbReference type="PROSITE" id="PS51136"/>
    </source>
</evidence>
<evidence type="ECO:0000256" key="3">
    <source>
        <dbReference type="PROSITE-ProRule" id="PRU00475"/>
    </source>
</evidence>
<dbReference type="GO" id="GO:0003677">
    <property type="term" value="F:DNA binding"/>
    <property type="evidence" value="ECO:0007669"/>
    <property type="project" value="TreeGrafter"/>
</dbReference>
<accession>A0A8S9YBY3</accession>
<dbReference type="InterPro" id="IPR018501">
    <property type="entry name" value="DDT_dom"/>
</dbReference>
<feature type="region of interest" description="Disordered" evidence="4">
    <location>
        <begin position="778"/>
        <end position="828"/>
    </location>
</feature>
<evidence type="ECO:0000256" key="2">
    <source>
        <dbReference type="ARBA" id="ARBA00023242"/>
    </source>
</evidence>
<name>A0A8S9YBY3_9TREM</name>
<evidence type="ECO:0000256" key="1">
    <source>
        <dbReference type="ARBA" id="ARBA00004123"/>
    </source>
</evidence>
<organism evidence="7 8">
    <name type="scientific">Paragonimus skrjabini miyazakii</name>
    <dbReference type="NCBI Taxonomy" id="59628"/>
    <lineage>
        <taxon>Eukaryota</taxon>
        <taxon>Metazoa</taxon>
        <taxon>Spiralia</taxon>
        <taxon>Lophotrochozoa</taxon>
        <taxon>Platyhelminthes</taxon>
        <taxon>Trematoda</taxon>
        <taxon>Digenea</taxon>
        <taxon>Plagiorchiida</taxon>
        <taxon>Troglotremata</taxon>
        <taxon>Troglotrematidae</taxon>
        <taxon>Paragonimus</taxon>
    </lineage>
</organism>
<dbReference type="SMART" id="SM00571">
    <property type="entry name" value="DDT"/>
    <property type="match status" value="1"/>
</dbReference>
<dbReference type="Pfam" id="PF10537">
    <property type="entry name" value="WAC_Acf1_DNA_bd"/>
    <property type="match status" value="1"/>
</dbReference>
<dbReference type="GO" id="GO:0031445">
    <property type="term" value="P:regulation of heterochromatin formation"/>
    <property type="evidence" value="ECO:0007669"/>
    <property type="project" value="TreeGrafter"/>
</dbReference>
<dbReference type="GO" id="GO:0006338">
    <property type="term" value="P:chromatin remodeling"/>
    <property type="evidence" value="ECO:0007669"/>
    <property type="project" value="InterPro"/>
</dbReference>
<feature type="region of interest" description="Disordered" evidence="4">
    <location>
        <begin position="1300"/>
        <end position="1343"/>
    </location>
</feature>
<sequence>MPLLNGEKFIKKQPPKNFTPDEELFFSPITLEVFREYDEYFERTILVNSVTWQCSLCGRGPLTFAAAASCERADCCELESFGSSLITGLLYIIHHSKRQRLSELVDLLCGFAANRFFVGESILYSFFATSKTRSDGYVKRVLLASSVNNLRDAKADHPPNSSGGVLPQSGLVEPGAVLYQVGSNWDDMPIDKRLSPPLLLPFNNIHRRAQNAVTRERVRFLIRHTCELKNGCFTPKIIFMQRYRVHPHGPLTWADLFMPPEPDWAKCVRHGPNLLHSQQYLMSNVSSVNCGTNFSPLNRNCSSSSSSSYRVVDTFSDGRCVTNLEQPNWSSWKQSQKLPIASYHSTMFPTGLMGHARKQSLEDVAKNNLSDGYKNLVDVSWMHHPGTFDASPALHAERLERAERSILEREWLAVRRREDLELSDLVPLPEFPAFPSRIPPEDLGTAFQLFEFFHVFGSQLNLQVNSYEHIRGRRVHENLPLTLSWSALEAALVESNPCGPLADILVRLLCTIRRFDAEANTRQVAPSVLAATHAAAAAVAAAERGSSLALYTIGHASDYGTLYEELTTGPDAGNYLRVLRDAAVATRINELVGIPSPTVSQAAGKAAIVVASAEDPAEKGAIREDQFQPIPNRNSNARAVTMATLAGATSLCPLDRTGLTKALWLHLVGAVARVGGWRGQIWGGARPLDDPAVMLARDHPSLLEKLNEVSVYELAAHEKLLLLTCLMDQLTLYPQLRDRLEEQFERQRLLRTRLRALRTDSSVDESVSESANVGMQRVKSANRGGRATGQAGCGACDKPIGPKPSSQISNLDKMDDSPRTSDSCLTPSTTNCTTTATISTVDSSVAANAEPPVTSSTVSERQLWNSIFEASRGCSMLPLGQDRFCRRYWLILSLPCILIEDAPSPTDPVATKPVIPNRQFSSFYPECAERLGLSSCTAAGRRLRDFVRSLPYKDADDRDYVTYQLASRLREGDNAPAYTTEQLRMLVKPERAQVKELAQQNSGPVFDHLQSIISHRSTDSRSCHTRWYIIRPTEEPVPVLLPAKSAQQKSDCVQEVEETKPDISQTLTKLSSDGESCVSRVDIAEDGKSPTAHRPASTDPTSLTASDITCSTVSPMILERASWTLDCLEASLNARGVRESRLRKTIGQLRPLLIRVIASCSPTAESPFYWKQQTAVATTRASSSTCSTKQSVSIKQAQTILLAWLEIALRRLAVRLRLSSVIRPMLLSHTNDTVRDQHDGIKSEEDEESISSHGLTSDNTESSAYMPFSTSTLEPQGRLGLLARALLALGRAIGPKCVSGPISNDSRTLRGGGSIQSNSSIDGRESSPSLPRSDQRTTLSNQPVRTTGWQRWCAHVQNARSPSELHLLARALERGVRRAALVRGRGFFTRTTDSTSKHALPKLRCTACTWPPDPQPPTSLGNSAQLPRHAAVQSGPRGSYIPLSVCAGCSAPFHLDCLLNSRSRVRRNSLRQLNRPRPSETPVLHDLSEAELRMTGYCSLSSPLSSITAARMETAGASLYLCNSCLRVSGHPSSDMSVSRSNCIEDHLTGDEDWESVSGASSSSNEDDVEDVQREDVAAFPQRESKLLSHVSSIVSGTRQRERPAKLRSPESIRCRQSFSPTRIQSVVPRRLIGKHRSLRHNRRGRPFKSRGISPRLLGVRRPGACPSLCPTDSSSSSSNSETRKRGRGRPKVIKPVGVCAPVEEGDALTAAEKMEANPEAIHNEEFDSIMLNGIDCIWDANTVIKFPNIGCLKRATVVLAPCDLVETSERILYPESPRPVGRPSRKSVTPLMSADANSIKVSLSKSEPSQQSVEKLFAELCSSSSARPLLRCGLGRTVALAELTDNESNSSGTSPLVDSIHPRRTCRTSLSAHRGPMRTDCTVRRSHTNRLYAWDLTGLRDLLVRNQLPGGPGEAVEQLRLLIKHWLYTNRPGSRLHQCALDVSHQLELKLGSLSNTSSPVPPAKVARRTARISPD</sequence>
<proteinExistence type="predicted"/>
<dbReference type="InterPro" id="IPR047171">
    <property type="entry name" value="BAZ1A"/>
</dbReference>
<evidence type="ECO:0000313" key="7">
    <source>
        <dbReference type="EMBL" id="KAF7232030.1"/>
    </source>
</evidence>
<evidence type="ECO:0000259" key="5">
    <source>
        <dbReference type="PROSITE" id="PS50827"/>
    </source>
</evidence>
<feature type="compositionally biased region" description="Basic and acidic residues" evidence="4">
    <location>
        <begin position="1234"/>
        <end position="1243"/>
    </location>
</feature>
<protein>
    <recommendedName>
        <fullName evidence="9">WAC domain-containing protein</fullName>
    </recommendedName>
</protein>
<feature type="domain" description="DDT" evidence="5">
    <location>
        <begin position="440"/>
        <end position="518"/>
    </location>
</feature>
<dbReference type="EMBL" id="JTDE01022129">
    <property type="protein sequence ID" value="KAF7232030.1"/>
    <property type="molecule type" value="Genomic_DNA"/>
</dbReference>
<comment type="caution">
    <text evidence="7">The sequence shown here is derived from an EMBL/GenBank/DDBJ whole genome shotgun (WGS) entry which is preliminary data.</text>
</comment>
<reference evidence="7" key="1">
    <citation type="submission" date="2019-07" db="EMBL/GenBank/DDBJ databases">
        <title>Annotation for the trematode Paragonimus miyazaki's.</title>
        <authorList>
            <person name="Choi Y.-J."/>
        </authorList>
    </citation>
    <scope>NUCLEOTIDE SEQUENCE</scope>
    <source>
        <strain evidence="7">Japan</strain>
    </source>
</reference>
<dbReference type="PROSITE" id="PS51136">
    <property type="entry name" value="WAC"/>
    <property type="match status" value="1"/>
</dbReference>
<feature type="region of interest" description="Disordered" evidence="4">
    <location>
        <begin position="1666"/>
        <end position="1691"/>
    </location>
</feature>
<dbReference type="PROSITE" id="PS50827">
    <property type="entry name" value="DDT"/>
    <property type="match status" value="1"/>
</dbReference>
<evidence type="ECO:0000313" key="8">
    <source>
        <dbReference type="Proteomes" id="UP000822476"/>
    </source>
</evidence>
<dbReference type="PANTHER" id="PTHR46510">
    <property type="entry name" value="BROMODOMAIN ADJACENT TO ZINC FINGER DOMAIN PROTEIN 1A"/>
    <property type="match status" value="1"/>
</dbReference>